<dbReference type="Gene3D" id="3.10.180.10">
    <property type="entry name" value="2,3-Dihydroxybiphenyl 1,2-Dioxygenase, domain 1"/>
    <property type="match status" value="1"/>
</dbReference>
<reference evidence="2 3" key="1">
    <citation type="submission" date="2019-02" db="EMBL/GenBank/DDBJ databases">
        <title>Deep-cultivation of Planctomycetes and their phenomic and genomic characterization uncovers novel biology.</title>
        <authorList>
            <person name="Wiegand S."/>
            <person name="Jogler M."/>
            <person name="Boedeker C."/>
            <person name="Pinto D."/>
            <person name="Vollmers J."/>
            <person name="Rivas-Marin E."/>
            <person name="Kohn T."/>
            <person name="Peeters S.H."/>
            <person name="Heuer A."/>
            <person name="Rast P."/>
            <person name="Oberbeckmann S."/>
            <person name="Bunk B."/>
            <person name="Jeske O."/>
            <person name="Meyerdierks A."/>
            <person name="Storesund J.E."/>
            <person name="Kallscheuer N."/>
            <person name="Luecker S."/>
            <person name="Lage O.M."/>
            <person name="Pohl T."/>
            <person name="Merkel B.J."/>
            <person name="Hornburger P."/>
            <person name="Mueller R.-W."/>
            <person name="Bruemmer F."/>
            <person name="Labrenz M."/>
            <person name="Spormann A.M."/>
            <person name="Op den Camp H."/>
            <person name="Overmann J."/>
            <person name="Amann R."/>
            <person name="Jetten M.S.M."/>
            <person name="Mascher T."/>
            <person name="Medema M.H."/>
            <person name="Devos D.P."/>
            <person name="Kaster A.-K."/>
            <person name="Ovreas L."/>
            <person name="Rohde M."/>
            <person name="Galperin M.Y."/>
            <person name="Jogler C."/>
        </authorList>
    </citation>
    <scope>NUCLEOTIDE SEQUENCE [LARGE SCALE GENOMIC DNA]</scope>
    <source>
        <strain evidence="2 3">CA12</strain>
    </source>
</reference>
<organism evidence="2 3">
    <name type="scientific">Alienimonas californiensis</name>
    <dbReference type="NCBI Taxonomy" id="2527989"/>
    <lineage>
        <taxon>Bacteria</taxon>
        <taxon>Pseudomonadati</taxon>
        <taxon>Planctomycetota</taxon>
        <taxon>Planctomycetia</taxon>
        <taxon>Planctomycetales</taxon>
        <taxon>Planctomycetaceae</taxon>
        <taxon>Alienimonas</taxon>
    </lineage>
</organism>
<keyword evidence="3" id="KW-1185">Reference proteome</keyword>
<feature type="domain" description="VOC" evidence="1">
    <location>
        <begin position="6"/>
        <end position="115"/>
    </location>
</feature>
<accession>A0A517P531</accession>
<evidence type="ECO:0000313" key="3">
    <source>
        <dbReference type="Proteomes" id="UP000318741"/>
    </source>
</evidence>
<dbReference type="InterPro" id="IPR029068">
    <property type="entry name" value="Glyas_Bleomycin-R_OHBP_Dase"/>
</dbReference>
<proteinExistence type="predicted"/>
<dbReference type="Pfam" id="PF00903">
    <property type="entry name" value="Glyoxalase"/>
    <property type="match status" value="1"/>
</dbReference>
<evidence type="ECO:0000313" key="2">
    <source>
        <dbReference type="EMBL" id="QDT14487.1"/>
    </source>
</evidence>
<dbReference type="EMBL" id="CP036265">
    <property type="protein sequence ID" value="QDT14487.1"/>
    <property type="molecule type" value="Genomic_DNA"/>
</dbReference>
<gene>
    <name evidence="2" type="ORF">CA12_05610</name>
</gene>
<dbReference type="PANTHER" id="PTHR33993:SF1">
    <property type="entry name" value="GLYOXALASE FAMILY PROTEIN"/>
    <property type="match status" value="1"/>
</dbReference>
<dbReference type="Proteomes" id="UP000318741">
    <property type="component" value="Chromosome"/>
</dbReference>
<protein>
    <submittedName>
        <fullName evidence="2">Glyoxalase-like domain protein</fullName>
    </submittedName>
</protein>
<dbReference type="InterPro" id="IPR004360">
    <property type="entry name" value="Glyas_Fos-R_dOase_dom"/>
</dbReference>
<name>A0A517P531_9PLAN</name>
<dbReference type="CDD" id="cd07247">
    <property type="entry name" value="SgaA_N_like"/>
    <property type="match status" value="1"/>
</dbReference>
<dbReference type="SUPFAM" id="SSF54593">
    <property type="entry name" value="Glyoxalase/Bleomycin resistance protein/Dihydroxybiphenyl dioxygenase"/>
    <property type="match status" value="1"/>
</dbReference>
<evidence type="ECO:0000259" key="1">
    <source>
        <dbReference type="PROSITE" id="PS51819"/>
    </source>
</evidence>
<dbReference type="AlphaFoldDB" id="A0A517P531"/>
<sequence>MPGSNTINYLELPMADSAATRAFYEAAFGWSFTEYGPDYLAFAGAGLDGGFDGARPVGEPGAGPLPVLYHADLAAAQSAVEDAGGTIAKPIYAFPGGRRFHFTDPTGNELAVWSE</sequence>
<dbReference type="RefSeq" id="WP_145357362.1">
    <property type="nucleotide sequence ID" value="NZ_CP036265.1"/>
</dbReference>
<dbReference type="KEGG" id="acaf:CA12_05610"/>
<dbReference type="OrthoDB" id="9804235at2"/>
<dbReference type="PROSITE" id="PS51819">
    <property type="entry name" value="VOC"/>
    <property type="match status" value="1"/>
</dbReference>
<dbReference type="PANTHER" id="PTHR33993">
    <property type="entry name" value="GLYOXALASE-RELATED"/>
    <property type="match status" value="1"/>
</dbReference>
<dbReference type="InterPro" id="IPR052164">
    <property type="entry name" value="Anthracycline_SecMetBiosynth"/>
</dbReference>
<dbReference type="InterPro" id="IPR037523">
    <property type="entry name" value="VOC_core"/>
</dbReference>